<dbReference type="InterPro" id="IPR004332">
    <property type="entry name" value="Transposase_MuDR"/>
</dbReference>
<feature type="region of interest" description="Disordered" evidence="1">
    <location>
        <begin position="102"/>
        <end position="138"/>
    </location>
</feature>
<gene>
    <name evidence="3" type="ORF">PIB30_027160</name>
</gene>
<dbReference type="Pfam" id="PF03108">
    <property type="entry name" value="DBD_Tnp_Mut"/>
    <property type="match status" value="1"/>
</dbReference>
<keyword evidence="4" id="KW-1185">Reference proteome</keyword>
<sequence>MTELFVEIVDPLASSGGSNSNPHSANIVGPSRPAIQQDTEKHQVVSPSFGFNLQGEVVDCGGDLGEFRSFGELAVEIAASPRLLFTPVVERVPEPLIEEALRLDDSNDDPTQQRGLFGVGRREGESNSGTQGSQGSSTQVEFKVGQTFMSKEVVVLAVNNYSIRREVEYKVIESDHTKYLGRCKVFGEGLIG</sequence>
<reference evidence="3 4" key="1">
    <citation type="journal article" date="2023" name="Plants (Basel)">
        <title>Bridging the Gap: Combining Genomics and Transcriptomics Approaches to Understand Stylosanthes scabra, an Orphan Legume from the Brazilian Caatinga.</title>
        <authorList>
            <person name="Ferreira-Neto J.R.C."/>
            <person name="da Silva M.D."/>
            <person name="Binneck E."/>
            <person name="de Melo N.F."/>
            <person name="da Silva R.H."/>
            <person name="de Melo A.L.T.M."/>
            <person name="Pandolfi V."/>
            <person name="Bustamante F.O."/>
            <person name="Brasileiro-Vidal A.C."/>
            <person name="Benko-Iseppon A.M."/>
        </authorList>
    </citation>
    <scope>NUCLEOTIDE SEQUENCE [LARGE SCALE GENOMIC DNA]</scope>
    <source>
        <tissue evidence="3">Leaves</tissue>
    </source>
</reference>
<evidence type="ECO:0000313" key="3">
    <source>
        <dbReference type="EMBL" id="MED6218505.1"/>
    </source>
</evidence>
<accession>A0ABU6Z892</accession>
<evidence type="ECO:0000259" key="2">
    <source>
        <dbReference type="Pfam" id="PF03108"/>
    </source>
</evidence>
<protein>
    <recommendedName>
        <fullName evidence="2">Transposase MuDR plant domain-containing protein</fullName>
    </recommendedName>
</protein>
<feature type="domain" description="Transposase MuDR plant" evidence="2">
    <location>
        <begin position="140"/>
        <end position="184"/>
    </location>
</feature>
<dbReference type="Proteomes" id="UP001341840">
    <property type="component" value="Unassembled WGS sequence"/>
</dbReference>
<feature type="compositionally biased region" description="Low complexity" evidence="1">
    <location>
        <begin position="128"/>
        <end position="138"/>
    </location>
</feature>
<proteinExistence type="predicted"/>
<evidence type="ECO:0000256" key="1">
    <source>
        <dbReference type="SAM" id="MobiDB-lite"/>
    </source>
</evidence>
<dbReference type="EMBL" id="JASCZI010271964">
    <property type="protein sequence ID" value="MED6218505.1"/>
    <property type="molecule type" value="Genomic_DNA"/>
</dbReference>
<comment type="caution">
    <text evidence="3">The sequence shown here is derived from an EMBL/GenBank/DDBJ whole genome shotgun (WGS) entry which is preliminary data.</text>
</comment>
<evidence type="ECO:0000313" key="4">
    <source>
        <dbReference type="Proteomes" id="UP001341840"/>
    </source>
</evidence>
<name>A0ABU6Z892_9FABA</name>
<organism evidence="3 4">
    <name type="scientific">Stylosanthes scabra</name>
    <dbReference type="NCBI Taxonomy" id="79078"/>
    <lineage>
        <taxon>Eukaryota</taxon>
        <taxon>Viridiplantae</taxon>
        <taxon>Streptophyta</taxon>
        <taxon>Embryophyta</taxon>
        <taxon>Tracheophyta</taxon>
        <taxon>Spermatophyta</taxon>
        <taxon>Magnoliopsida</taxon>
        <taxon>eudicotyledons</taxon>
        <taxon>Gunneridae</taxon>
        <taxon>Pentapetalae</taxon>
        <taxon>rosids</taxon>
        <taxon>fabids</taxon>
        <taxon>Fabales</taxon>
        <taxon>Fabaceae</taxon>
        <taxon>Papilionoideae</taxon>
        <taxon>50 kb inversion clade</taxon>
        <taxon>dalbergioids sensu lato</taxon>
        <taxon>Dalbergieae</taxon>
        <taxon>Pterocarpus clade</taxon>
        <taxon>Stylosanthes</taxon>
    </lineage>
</organism>